<sequence>MSTPYEMSNLFPQNFTSSISAQSVPSSTLGVPRHVFAGDVWLPGQPRDSLAVGSMEADPAESAAFAVFSNATFATHGSLNSNYHGYGMATPTTQSSMLTTSWDDAKKNTAVIAFIFSLYAIVFFLGLPGNILVVHVVLRTKAMQTITNLFITNLAISDILMTLVATPFTPFALYVDSWTLPDALCKLLPTTMGVSVYVSTLTSTAIAVDRYFVIVHPFVLRMKKWLCLIIIITVWTIAILISMPLAVYQQKNFDPIKNITSCQERWPREAAREVFTIVSFVLQFVVPCSIISVCYLKVSQILRMRCIVKIGSGVKSRYQGEQEIRRKRRTNTMLIAMVIIFVVCWIPLNVHWIVTDVINDGQINGVRRNKYFTLIFFVCHLLAMSSAVYNPFLYAWMNENFRKEFRRILPCLFRHLRPASHTSVQLAGTLMTTEWSTAERSGILVRKQSGVPNVCGNATISSPNREHRPSIRLRTSDIRLSVSEAKPSLDDSKVAAIRDPASNSGSCSNSLSLAVLCRKAGQAEEAKRRQHEALKRQEEL</sequence>
<evidence type="ECO:0000256" key="1">
    <source>
        <dbReference type="ARBA" id="ARBA00004141"/>
    </source>
</evidence>
<feature type="transmembrane region" description="Helical" evidence="9">
    <location>
        <begin position="274"/>
        <end position="296"/>
    </location>
</feature>
<dbReference type="PRINTS" id="PR00237">
    <property type="entry name" value="GPCRRHODOPSN"/>
</dbReference>
<name>A0A3S5ASN6_9PLAT</name>
<accession>A0A3S5ASN6</accession>
<evidence type="ECO:0000256" key="4">
    <source>
        <dbReference type="ARBA" id="ARBA00022989"/>
    </source>
</evidence>
<dbReference type="Pfam" id="PF00001">
    <property type="entry name" value="7tm_1"/>
    <property type="match status" value="1"/>
</dbReference>
<dbReference type="InterPro" id="IPR017452">
    <property type="entry name" value="GPCR_Rhodpsn_7TM"/>
</dbReference>
<comment type="caution">
    <text evidence="11">The sequence shown here is derived from an EMBL/GenBank/DDBJ whole genome shotgun (WGS) entry which is preliminary data.</text>
</comment>
<dbReference type="PANTHER" id="PTHR24235:SF29">
    <property type="entry name" value="GH23382P"/>
    <property type="match status" value="1"/>
</dbReference>
<evidence type="ECO:0000256" key="6">
    <source>
        <dbReference type="ARBA" id="ARBA00023136"/>
    </source>
</evidence>
<evidence type="ECO:0000256" key="5">
    <source>
        <dbReference type="ARBA" id="ARBA00023040"/>
    </source>
</evidence>
<evidence type="ECO:0000256" key="2">
    <source>
        <dbReference type="ARBA" id="ARBA00010663"/>
    </source>
</evidence>
<dbReference type="PANTHER" id="PTHR24235">
    <property type="entry name" value="NEUROPEPTIDE Y RECEPTOR"/>
    <property type="match status" value="1"/>
</dbReference>
<keyword evidence="6 9" id="KW-0472">Membrane</keyword>
<feature type="domain" description="G-protein coupled receptors family 1 profile" evidence="10">
    <location>
        <begin position="129"/>
        <end position="394"/>
    </location>
</feature>
<dbReference type="EMBL" id="CAAALY010253244">
    <property type="protein sequence ID" value="VEL36810.1"/>
    <property type="molecule type" value="Genomic_DNA"/>
</dbReference>
<evidence type="ECO:0000313" key="12">
    <source>
        <dbReference type="Proteomes" id="UP000784294"/>
    </source>
</evidence>
<feature type="transmembrane region" description="Helical" evidence="9">
    <location>
        <begin position="374"/>
        <end position="397"/>
    </location>
</feature>
<dbReference type="SMART" id="SM01381">
    <property type="entry name" value="7TM_GPCR_Srsx"/>
    <property type="match status" value="1"/>
</dbReference>
<organism evidence="11 12">
    <name type="scientific">Protopolystoma xenopodis</name>
    <dbReference type="NCBI Taxonomy" id="117903"/>
    <lineage>
        <taxon>Eukaryota</taxon>
        <taxon>Metazoa</taxon>
        <taxon>Spiralia</taxon>
        <taxon>Lophotrochozoa</taxon>
        <taxon>Platyhelminthes</taxon>
        <taxon>Monogenea</taxon>
        <taxon>Polyopisthocotylea</taxon>
        <taxon>Polystomatidea</taxon>
        <taxon>Polystomatidae</taxon>
        <taxon>Protopolystoma</taxon>
    </lineage>
</organism>
<comment type="similarity">
    <text evidence="2">Belongs to the G-protein coupled receptor 1 family.</text>
</comment>
<dbReference type="GO" id="GO:0042923">
    <property type="term" value="F:neuropeptide binding"/>
    <property type="evidence" value="ECO:0007669"/>
    <property type="project" value="TreeGrafter"/>
</dbReference>
<dbReference type="GO" id="GO:0004983">
    <property type="term" value="F:neuropeptide Y receptor activity"/>
    <property type="evidence" value="ECO:0007669"/>
    <property type="project" value="InterPro"/>
</dbReference>
<keyword evidence="4 9" id="KW-1133">Transmembrane helix</keyword>
<feature type="transmembrane region" description="Helical" evidence="9">
    <location>
        <begin position="150"/>
        <end position="174"/>
    </location>
</feature>
<feature type="transmembrane region" description="Helical" evidence="9">
    <location>
        <begin position="334"/>
        <end position="354"/>
    </location>
</feature>
<dbReference type="InterPro" id="IPR000611">
    <property type="entry name" value="NPY_rcpt"/>
</dbReference>
<evidence type="ECO:0000256" key="3">
    <source>
        <dbReference type="ARBA" id="ARBA00022692"/>
    </source>
</evidence>
<dbReference type="CDD" id="cd15203">
    <property type="entry name" value="7tmA_NPYR-like"/>
    <property type="match status" value="1"/>
</dbReference>
<feature type="transmembrane region" description="Helical" evidence="9">
    <location>
        <begin position="111"/>
        <end position="138"/>
    </location>
</feature>
<proteinExistence type="inferred from homology"/>
<keyword evidence="5" id="KW-0297">G-protein coupled receptor</keyword>
<gene>
    <name evidence="11" type="ORF">PXEA_LOCUS30250</name>
</gene>
<evidence type="ECO:0000313" key="11">
    <source>
        <dbReference type="EMBL" id="VEL36810.1"/>
    </source>
</evidence>
<comment type="subcellular location">
    <subcellularLocation>
        <location evidence="1">Membrane</location>
        <topology evidence="1">Multi-pass membrane protein</topology>
    </subcellularLocation>
</comment>
<dbReference type="Gene3D" id="1.20.1070.10">
    <property type="entry name" value="Rhodopsin 7-helix transmembrane proteins"/>
    <property type="match status" value="1"/>
</dbReference>
<evidence type="ECO:0000256" key="8">
    <source>
        <dbReference type="ARBA" id="ARBA00023224"/>
    </source>
</evidence>
<dbReference type="Proteomes" id="UP000784294">
    <property type="component" value="Unassembled WGS sequence"/>
</dbReference>
<dbReference type="GO" id="GO:0043005">
    <property type="term" value="C:neuron projection"/>
    <property type="evidence" value="ECO:0007669"/>
    <property type="project" value="TreeGrafter"/>
</dbReference>
<evidence type="ECO:0000256" key="7">
    <source>
        <dbReference type="ARBA" id="ARBA00023170"/>
    </source>
</evidence>
<evidence type="ECO:0000256" key="9">
    <source>
        <dbReference type="SAM" id="Phobius"/>
    </source>
</evidence>
<dbReference type="PRINTS" id="PR01012">
    <property type="entry name" value="NRPEPTIDEYR"/>
</dbReference>
<dbReference type="SUPFAM" id="SSF81321">
    <property type="entry name" value="Family A G protein-coupled receptor-like"/>
    <property type="match status" value="1"/>
</dbReference>
<dbReference type="InterPro" id="IPR000276">
    <property type="entry name" value="GPCR_Rhodpsn"/>
</dbReference>
<feature type="transmembrane region" description="Helical" evidence="9">
    <location>
        <begin position="194"/>
        <end position="213"/>
    </location>
</feature>
<keyword evidence="8" id="KW-0807">Transducer</keyword>
<keyword evidence="12" id="KW-1185">Reference proteome</keyword>
<keyword evidence="3 9" id="KW-0812">Transmembrane</keyword>
<keyword evidence="7" id="KW-0675">Receptor</keyword>
<dbReference type="PROSITE" id="PS50262">
    <property type="entry name" value="G_PROTEIN_RECEP_F1_2"/>
    <property type="match status" value="1"/>
</dbReference>
<dbReference type="OrthoDB" id="9046662at2759"/>
<feature type="transmembrane region" description="Helical" evidence="9">
    <location>
        <begin position="225"/>
        <end position="248"/>
    </location>
</feature>
<protein>
    <recommendedName>
        <fullName evidence="10">G-protein coupled receptors family 1 profile domain-containing protein</fullName>
    </recommendedName>
</protein>
<feature type="non-terminal residue" evidence="11">
    <location>
        <position position="540"/>
    </location>
</feature>
<dbReference type="AlphaFoldDB" id="A0A3S5ASN6"/>
<evidence type="ECO:0000259" key="10">
    <source>
        <dbReference type="PROSITE" id="PS50262"/>
    </source>
</evidence>
<reference evidence="11" key="1">
    <citation type="submission" date="2018-11" db="EMBL/GenBank/DDBJ databases">
        <authorList>
            <consortium name="Pathogen Informatics"/>
        </authorList>
    </citation>
    <scope>NUCLEOTIDE SEQUENCE</scope>
</reference>
<dbReference type="GO" id="GO:0005886">
    <property type="term" value="C:plasma membrane"/>
    <property type="evidence" value="ECO:0007669"/>
    <property type="project" value="TreeGrafter"/>
</dbReference>